<feature type="compositionally biased region" description="Basic residues" evidence="1">
    <location>
        <begin position="487"/>
        <end position="497"/>
    </location>
</feature>
<feature type="compositionally biased region" description="Basic and acidic residues" evidence="1">
    <location>
        <begin position="355"/>
        <end position="388"/>
    </location>
</feature>
<evidence type="ECO:0000256" key="1">
    <source>
        <dbReference type="SAM" id="MobiDB-lite"/>
    </source>
</evidence>
<proteinExistence type="predicted"/>
<accession>A0ABP0Q313</accession>
<feature type="compositionally biased region" description="Acidic residues" evidence="1">
    <location>
        <begin position="643"/>
        <end position="660"/>
    </location>
</feature>
<comment type="caution">
    <text evidence="2">The sequence shown here is derived from an EMBL/GenBank/DDBJ whole genome shotgun (WGS) entry which is preliminary data.</text>
</comment>
<organism evidence="2 3">
    <name type="scientific">Durusdinium trenchii</name>
    <dbReference type="NCBI Taxonomy" id="1381693"/>
    <lineage>
        <taxon>Eukaryota</taxon>
        <taxon>Sar</taxon>
        <taxon>Alveolata</taxon>
        <taxon>Dinophyceae</taxon>
        <taxon>Suessiales</taxon>
        <taxon>Symbiodiniaceae</taxon>
        <taxon>Durusdinium</taxon>
    </lineage>
</organism>
<reference evidence="2 3" key="1">
    <citation type="submission" date="2024-02" db="EMBL/GenBank/DDBJ databases">
        <authorList>
            <person name="Chen Y."/>
            <person name="Shah S."/>
            <person name="Dougan E. K."/>
            <person name="Thang M."/>
            <person name="Chan C."/>
        </authorList>
    </citation>
    <scope>NUCLEOTIDE SEQUENCE [LARGE SCALE GENOMIC DNA]</scope>
</reference>
<name>A0ABP0Q313_9DINO</name>
<gene>
    <name evidence="2" type="ORF">SCF082_LOCUS38813</name>
</gene>
<feature type="compositionally biased region" description="Basic and acidic residues" evidence="1">
    <location>
        <begin position="424"/>
        <end position="444"/>
    </location>
</feature>
<feature type="compositionally biased region" description="Basic and acidic residues" evidence="1">
    <location>
        <begin position="566"/>
        <end position="580"/>
    </location>
</feature>
<evidence type="ECO:0000313" key="3">
    <source>
        <dbReference type="Proteomes" id="UP001642464"/>
    </source>
</evidence>
<feature type="region of interest" description="Disordered" evidence="1">
    <location>
        <begin position="1"/>
        <end position="69"/>
    </location>
</feature>
<protein>
    <submittedName>
        <fullName evidence="2">Uncharacterized protein</fullName>
    </submittedName>
</protein>
<feature type="region of interest" description="Disordered" evidence="1">
    <location>
        <begin position="354"/>
        <end position="660"/>
    </location>
</feature>
<feature type="compositionally biased region" description="Basic and acidic residues" evidence="1">
    <location>
        <begin position="216"/>
        <end position="226"/>
    </location>
</feature>
<dbReference type="Proteomes" id="UP001642464">
    <property type="component" value="Unassembled WGS sequence"/>
</dbReference>
<keyword evidence="3" id="KW-1185">Reference proteome</keyword>
<dbReference type="EMBL" id="CAXAMM010038862">
    <property type="protein sequence ID" value="CAK9081574.1"/>
    <property type="molecule type" value="Genomic_DNA"/>
</dbReference>
<feature type="region of interest" description="Disordered" evidence="1">
    <location>
        <begin position="216"/>
        <end position="258"/>
    </location>
</feature>
<feature type="compositionally biased region" description="Basic residues" evidence="1">
    <location>
        <begin position="449"/>
        <end position="459"/>
    </location>
</feature>
<feature type="compositionally biased region" description="Polar residues" evidence="1">
    <location>
        <begin position="617"/>
        <end position="627"/>
    </location>
</feature>
<evidence type="ECO:0000313" key="2">
    <source>
        <dbReference type="EMBL" id="CAK9081574.1"/>
    </source>
</evidence>
<feature type="compositionally biased region" description="Basic and acidic residues" evidence="1">
    <location>
        <begin position="44"/>
        <end position="69"/>
    </location>
</feature>
<sequence length="660" mass="75474">MDLGFSSDEEDSEDITPAPYAPVQEEPEAQNQPEEGNAENLEGDLEKQSDHAKLEKSKPRPEKAVSRVARLWDQHARAREQREDIDLSDRLEASKDYRTWVTSVDIDLQPGEAAPNFTEVWVELQNLHKRQKVSKEEPDWKWSEPSDWRHWGRWSRWKEDWDGEHKEARIVLAPAKSPPDPPVLREVRRASPLALKPAPRGDPLADFAAEASITYLRERNASDPQRRRGASTEPHRLRHHRRPEKPRGPPRAPRAADLAGRERLARACYSRSESLRIFDEALQELSARGQNELPITASVILSEIEQRHGDFLYDTPFEVFSDLLDAAAEDGMIEVSRRNRQELVTWVKYRMRRARRDEDRPSSRERERRRGRRPSVDRRGRPHEDRRVVQWSEVPRHRPRGGHRSGELAETSLRPLHGSRGGRRREDGEMRLRPRTAREKRYEAALKTAKAKARPKAAIRGREARSGKLDQEELSKKMDDQTPMHRQDHRPKPKGRAVKAAPQAKRPRMTDVEVRKQPNTANPQHPSLPEEESSSEYSYYSDEDGESSSSEEKAHPAGAVQGGEARSGKLDQEELSKKVEGQMTVHQQDHLRHAKPKGRAVKAAPKARQITDVQAPKQPNTANAQHQSVAEEESSSSECSDIREEDGESSSSSEESDENK</sequence>
<feature type="compositionally biased region" description="Basic and acidic residues" evidence="1">
    <location>
        <begin position="460"/>
        <end position="486"/>
    </location>
</feature>